<dbReference type="KEGG" id="fam:OYT1_ch1410"/>
<feature type="domain" description="Outer membrane lipoprotein BamD-like" evidence="7">
    <location>
        <begin position="35"/>
        <end position="239"/>
    </location>
</feature>
<keyword evidence="9" id="KW-1185">Reference proteome</keyword>
<dbReference type="RefSeq" id="WP_062627186.1">
    <property type="nucleotide sequence ID" value="NZ_AP018738.1"/>
</dbReference>
<dbReference type="AlphaFoldDB" id="A0A2Z6GBW7"/>
<comment type="function">
    <text evidence="6">Part of the outer membrane protein assembly complex, which is involved in assembly and insertion of beta-barrel proteins into the outer membrane.</text>
</comment>
<dbReference type="GO" id="GO:1990063">
    <property type="term" value="C:Bam protein complex"/>
    <property type="evidence" value="ECO:0007669"/>
    <property type="project" value="TreeGrafter"/>
</dbReference>
<dbReference type="GO" id="GO:0051205">
    <property type="term" value="P:protein insertion into membrane"/>
    <property type="evidence" value="ECO:0007669"/>
    <property type="project" value="UniProtKB-UniRule"/>
</dbReference>
<dbReference type="InterPro" id="IPR017689">
    <property type="entry name" value="BamD"/>
</dbReference>
<evidence type="ECO:0000256" key="1">
    <source>
        <dbReference type="ARBA" id="ARBA00022729"/>
    </source>
</evidence>
<dbReference type="Pfam" id="PF13525">
    <property type="entry name" value="YfiO"/>
    <property type="match status" value="1"/>
</dbReference>
<dbReference type="InterPro" id="IPR011990">
    <property type="entry name" value="TPR-like_helical_dom_sf"/>
</dbReference>
<evidence type="ECO:0000313" key="9">
    <source>
        <dbReference type="Proteomes" id="UP000033070"/>
    </source>
</evidence>
<dbReference type="Proteomes" id="UP000033070">
    <property type="component" value="Chromosome"/>
</dbReference>
<evidence type="ECO:0000313" key="8">
    <source>
        <dbReference type="EMBL" id="BBE50966.1"/>
    </source>
</evidence>
<keyword evidence="5 6" id="KW-0449">Lipoprotein</keyword>
<dbReference type="GO" id="GO:0043165">
    <property type="term" value="P:Gram-negative-bacterium-type cell outer membrane assembly"/>
    <property type="evidence" value="ECO:0007669"/>
    <property type="project" value="UniProtKB-UniRule"/>
</dbReference>
<organism evidence="8 9">
    <name type="scientific">Ferriphaselus amnicola</name>
    <dbReference type="NCBI Taxonomy" id="1188319"/>
    <lineage>
        <taxon>Bacteria</taxon>
        <taxon>Pseudomonadati</taxon>
        <taxon>Pseudomonadota</taxon>
        <taxon>Betaproteobacteria</taxon>
        <taxon>Nitrosomonadales</taxon>
        <taxon>Gallionellaceae</taxon>
        <taxon>Ferriphaselus</taxon>
    </lineage>
</organism>
<dbReference type="CDD" id="cd15830">
    <property type="entry name" value="BamD"/>
    <property type="match status" value="1"/>
</dbReference>
<evidence type="ECO:0000256" key="5">
    <source>
        <dbReference type="ARBA" id="ARBA00023288"/>
    </source>
</evidence>
<accession>A0A2Z6GBW7</accession>
<comment type="similarity">
    <text evidence="6">Belongs to the BamD family.</text>
</comment>
<dbReference type="STRING" id="1188319.OYT1_02070"/>
<dbReference type="Gene3D" id="1.25.40.10">
    <property type="entry name" value="Tetratricopeptide repeat domain"/>
    <property type="match status" value="1"/>
</dbReference>
<reference evidence="8 9" key="1">
    <citation type="submission" date="2018-06" db="EMBL/GenBank/DDBJ databases">
        <title>OYT1 Genome Sequencing.</title>
        <authorList>
            <person name="Kato S."/>
            <person name="Itoh T."/>
            <person name="Ohkuma M."/>
        </authorList>
    </citation>
    <scope>NUCLEOTIDE SEQUENCE [LARGE SCALE GENOMIC DNA]</scope>
    <source>
        <strain evidence="8 9">OYT1</strain>
    </source>
</reference>
<evidence type="ECO:0000256" key="4">
    <source>
        <dbReference type="ARBA" id="ARBA00023237"/>
    </source>
</evidence>
<dbReference type="SUPFAM" id="SSF48452">
    <property type="entry name" value="TPR-like"/>
    <property type="match status" value="1"/>
</dbReference>
<keyword evidence="4 6" id="KW-0998">Cell outer membrane</keyword>
<evidence type="ECO:0000256" key="6">
    <source>
        <dbReference type="HAMAP-Rule" id="MF_00922"/>
    </source>
</evidence>
<evidence type="ECO:0000259" key="7">
    <source>
        <dbReference type="Pfam" id="PF13525"/>
    </source>
</evidence>
<dbReference type="PANTHER" id="PTHR37423">
    <property type="entry name" value="SOLUBLE LYTIC MUREIN TRANSGLYCOSYLASE-RELATED"/>
    <property type="match status" value="1"/>
</dbReference>
<comment type="subcellular location">
    <subcellularLocation>
        <location evidence="6">Cell outer membrane</location>
        <topology evidence="6">Lipid-anchor</topology>
    </subcellularLocation>
</comment>
<protein>
    <recommendedName>
        <fullName evidence="6">Outer membrane protein assembly factor BamD</fullName>
    </recommendedName>
</protein>
<dbReference type="PANTHER" id="PTHR37423:SF1">
    <property type="entry name" value="OUTER MEMBRANE PROTEIN ASSEMBLY FACTOR BAMD"/>
    <property type="match status" value="1"/>
</dbReference>
<name>A0A2Z6GBW7_9PROT</name>
<keyword evidence="2 6" id="KW-0472">Membrane</keyword>
<evidence type="ECO:0000256" key="2">
    <source>
        <dbReference type="ARBA" id="ARBA00023136"/>
    </source>
</evidence>
<comment type="subunit">
    <text evidence="6">Part of the Bam complex.</text>
</comment>
<dbReference type="HAMAP" id="MF_00922">
    <property type="entry name" value="OM_assembly_BamD"/>
    <property type="match status" value="1"/>
</dbReference>
<dbReference type="PROSITE" id="PS51257">
    <property type="entry name" value="PROKAR_LIPOPROTEIN"/>
    <property type="match status" value="1"/>
</dbReference>
<evidence type="ECO:0000256" key="3">
    <source>
        <dbReference type="ARBA" id="ARBA00023139"/>
    </source>
</evidence>
<dbReference type="EMBL" id="AP018738">
    <property type="protein sequence ID" value="BBE50966.1"/>
    <property type="molecule type" value="Genomic_DNA"/>
</dbReference>
<sequence length="267" mass="30576">MRRSLAVFLLFTLTACQLFTPLPDGRPDQESKSIPVETLYAEAQQQIEDQNFEKAAKTLESLVARYPYGRYAQQAQMEIAYVYYREREPDPALAAADRFIKQFPNSPQIDYVYYLKGLINFNSDLGVFGDFFQQDMSERDAKAAQESFDAFSELTSRFPNSQYTPDAKVRMQYLINALARSEIHVANYYLRRGAYIAALNRAKSVLATYPQSVQTADALRIMVRAYDALGMTDLRDDAQRVLVANGGESAPTILKAADYPWWQFWKR</sequence>
<keyword evidence="1 6" id="KW-0732">Signal</keyword>
<keyword evidence="3 6" id="KW-0564">Palmitate</keyword>
<gene>
    <name evidence="6" type="primary">bamD</name>
    <name evidence="8" type="ORF">OYT1_ch1410</name>
</gene>
<proteinExistence type="inferred from homology"/>
<dbReference type="OrthoDB" id="9779191at2"/>
<dbReference type="InterPro" id="IPR039565">
    <property type="entry name" value="BamD-like"/>
</dbReference>
<dbReference type="NCBIfam" id="TIGR03302">
    <property type="entry name" value="OM_YfiO"/>
    <property type="match status" value="1"/>
</dbReference>